<dbReference type="InterPro" id="IPR009057">
    <property type="entry name" value="Homeodomain-like_sf"/>
</dbReference>
<reference evidence="6 7" key="1">
    <citation type="submission" date="2022-06" db="EMBL/GenBank/DDBJ databases">
        <title>Genomic Encyclopedia of Archaeal and Bacterial Type Strains, Phase II (KMG-II): from individual species to whole genera.</title>
        <authorList>
            <person name="Goeker M."/>
        </authorList>
    </citation>
    <scope>NUCLEOTIDE SEQUENCE [LARGE SCALE GENOMIC DNA]</scope>
    <source>
        <strain evidence="6 7">DSM 45037</strain>
    </source>
</reference>
<comment type="caution">
    <text evidence="6">The sequence shown here is derived from an EMBL/GenBank/DDBJ whole genome shotgun (WGS) entry which is preliminary data.</text>
</comment>
<dbReference type="InterPro" id="IPR050109">
    <property type="entry name" value="HTH-type_TetR-like_transc_reg"/>
</dbReference>
<evidence type="ECO:0000256" key="1">
    <source>
        <dbReference type="ARBA" id="ARBA00023015"/>
    </source>
</evidence>
<dbReference type="PROSITE" id="PS50977">
    <property type="entry name" value="HTH_TETR_2"/>
    <property type="match status" value="1"/>
</dbReference>
<feature type="domain" description="HTH tetR-type" evidence="5">
    <location>
        <begin position="5"/>
        <end position="65"/>
    </location>
</feature>
<organism evidence="6 7">
    <name type="scientific">Williamsia serinedens</name>
    <dbReference type="NCBI Taxonomy" id="391736"/>
    <lineage>
        <taxon>Bacteria</taxon>
        <taxon>Bacillati</taxon>
        <taxon>Actinomycetota</taxon>
        <taxon>Actinomycetes</taxon>
        <taxon>Mycobacteriales</taxon>
        <taxon>Nocardiaceae</taxon>
        <taxon>Williamsia</taxon>
    </lineage>
</organism>
<evidence type="ECO:0000256" key="2">
    <source>
        <dbReference type="ARBA" id="ARBA00023125"/>
    </source>
</evidence>
<feature type="DNA-binding region" description="H-T-H motif" evidence="4">
    <location>
        <begin position="28"/>
        <end position="47"/>
    </location>
</feature>
<sequence>MPTPRLAEQTITDATLELLRSHGPGAVTIEAVASRTGAARTTIYRRFKNRREMLVAALSPLSTPRPLDADAPAETRMRWVIARSIDAVRDGIGFGGMAALVTDADREFNELFREILVDYRSLILSVIDDGRADGSFRADLDGDTLIDAIVGAYFSEQARCGEIGPDWQERLFGLFWPGVAA</sequence>
<evidence type="ECO:0000259" key="5">
    <source>
        <dbReference type="PROSITE" id="PS50977"/>
    </source>
</evidence>
<dbReference type="PANTHER" id="PTHR30055">
    <property type="entry name" value="HTH-TYPE TRANSCRIPTIONAL REGULATOR RUTR"/>
    <property type="match status" value="1"/>
</dbReference>
<dbReference type="PRINTS" id="PR00455">
    <property type="entry name" value="HTHTETR"/>
</dbReference>
<dbReference type="InterPro" id="IPR036271">
    <property type="entry name" value="Tet_transcr_reg_TetR-rel_C_sf"/>
</dbReference>
<keyword evidence="7" id="KW-1185">Reference proteome</keyword>
<evidence type="ECO:0000313" key="7">
    <source>
        <dbReference type="Proteomes" id="UP001205740"/>
    </source>
</evidence>
<dbReference type="SUPFAM" id="SSF46689">
    <property type="entry name" value="Homeodomain-like"/>
    <property type="match status" value="1"/>
</dbReference>
<dbReference type="Pfam" id="PF00440">
    <property type="entry name" value="TetR_N"/>
    <property type="match status" value="1"/>
</dbReference>
<protein>
    <submittedName>
        <fullName evidence="6">Transcriptional regulator, TetR family</fullName>
    </submittedName>
</protein>
<dbReference type="Gene3D" id="1.10.10.60">
    <property type="entry name" value="Homeodomain-like"/>
    <property type="match status" value="1"/>
</dbReference>
<evidence type="ECO:0000256" key="4">
    <source>
        <dbReference type="PROSITE-ProRule" id="PRU00335"/>
    </source>
</evidence>
<keyword evidence="3" id="KW-0804">Transcription</keyword>
<evidence type="ECO:0000313" key="6">
    <source>
        <dbReference type="EMBL" id="MCP2163011.1"/>
    </source>
</evidence>
<name>A0ABT1H705_9NOCA</name>
<keyword evidence="1" id="KW-0805">Transcription regulation</keyword>
<dbReference type="SUPFAM" id="SSF48498">
    <property type="entry name" value="Tetracyclin repressor-like, C-terminal domain"/>
    <property type="match status" value="1"/>
</dbReference>
<keyword evidence="2 4" id="KW-0238">DNA-binding</keyword>
<gene>
    <name evidence="6" type="ORF">LX12_004224</name>
</gene>
<evidence type="ECO:0000256" key="3">
    <source>
        <dbReference type="ARBA" id="ARBA00023163"/>
    </source>
</evidence>
<dbReference type="RefSeq" id="WP_253656578.1">
    <property type="nucleotide sequence ID" value="NZ_BAAAOE010000007.1"/>
</dbReference>
<proteinExistence type="predicted"/>
<dbReference type="EMBL" id="JAMTCG010000010">
    <property type="protein sequence ID" value="MCP2163011.1"/>
    <property type="molecule type" value="Genomic_DNA"/>
</dbReference>
<dbReference type="Proteomes" id="UP001205740">
    <property type="component" value="Unassembled WGS sequence"/>
</dbReference>
<accession>A0ABT1H705</accession>
<dbReference type="PANTHER" id="PTHR30055:SF234">
    <property type="entry name" value="HTH-TYPE TRANSCRIPTIONAL REGULATOR BETI"/>
    <property type="match status" value="1"/>
</dbReference>
<dbReference type="InterPro" id="IPR001647">
    <property type="entry name" value="HTH_TetR"/>
</dbReference>
<dbReference type="Gene3D" id="1.10.357.10">
    <property type="entry name" value="Tetracycline Repressor, domain 2"/>
    <property type="match status" value="1"/>
</dbReference>